<evidence type="ECO:0000313" key="1">
    <source>
        <dbReference type="EMBL" id="JAA80731.1"/>
    </source>
</evidence>
<reference evidence="1" key="2">
    <citation type="submission" date="2013-05" db="EMBL/GenBank/DDBJ databases">
        <authorList>
            <person name="Carter J.-M."/>
            <person name="Baker S.C."/>
            <person name="Pink R."/>
            <person name="Carter D.R.F."/>
            <person name="Collins A."/>
            <person name="Tomlin J."/>
            <person name="Gibbs M."/>
            <person name="Breuker C.J."/>
        </authorList>
    </citation>
    <scope>NUCLEOTIDE SEQUENCE</scope>
    <source>
        <tissue evidence="1">Ovary</tissue>
    </source>
</reference>
<dbReference type="EMBL" id="GAIX01011829">
    <property type="protein sequence ID" value="JAA80731.1"/>
    <property type="molecule type" value="Transcribed_RNA"/>
</dbReference>
<sequence length="73" mass="8396">NIHPEVNGEITYNLFTFNTYNITMIINEQYTVIVRFSYHITITKGTSLTTSYQSIQAPILFISPTVQVAFFKT</sequence>
<protein>
    <submittedName>
        <fullName evidence="1">Uncharacterized protein</fullName>
    </submittedName>
</protein>
<proteinExistence type="predicted"/>
<name>S4NPM2_9NEOP</name>
<accession>S4NPM2</accession>
<reference evidence="1" key="1">
    <citation type="journal article" date="2013" name="BMC Genomics">
        <title>Unscrambling butterfly oogenesis.</title>
        <authorList>
            <person name="Carter J.M."/>
            <person name="Baker S.C."/>
            <person name="Pink R."/>
            <person name="Carter D.R."/>
            <person name="Collins A."/>
            <person name="Tomlin J."/>
            <person name="Gibbs M."/>
            <person name="Breuker C.J."/>
        </authorList>
    </citation>
    <scope>NUCLEOTIDE SEQUENCE</scope>
    <source>
        <tissue evidence="1">Ovary</tissue>
    </source>
</reference>
<dbReference type="AlphaFoldDB" id="S4NPM2"/>
<feature type="non-terminal residue" evidence="1">
    <location>
        <position position="1"/>
    </location>
</feature>
<organism evidence="1">
    <name type="scientific">Pararge aegeria</name>
    <name type="common">speckled wood butterfly</name>
    <dbReference type="NCBI Taxonomy" id="116150"/>
    <lineage>
        <taxon>Eukaryota</taxon>
        <taxon>Metazoa</taxon>
        <taxon>Ecdysozoa</taxon>
        <taxon>Arthropoda</taxon>
        <taxon>Hexapoda</taxon>
        <taxon>Insecta</taxon>
        <taxon>Pterygota</taxon>
        <taxon>Neoptera</taxon>
        <taxon>Endopterygota</taxon>
        <taxon>Lepidoptera</taxon>
        <taxon>Glossata</taxon>
        <taxon>Ditrysia</taxon>
        <taxon>Papilionoidea</taxon>
        <taxon>Nymphalidae</taxon>
        <taxon>Satyrinae</taxon>
        <taxon>Satyrini</taxon>
        <taxon>Parargina</taxon>
        <taxon>Pararge</taxon>
    </lineage>
</organism>